<keyword evidence="4" id="KW-0812">Transmembrane</keyword>
<dbReference type="EMBL" id="VIEB01000258">
    <property type="protein sequence ID" value="TQD98155.1"/>
    <property type="molecule type" value="Genomic_DNA"/>
</dbReference>
<protein>
    <recommendedName>
        <fullName evidence="4">Methyltransferase</fullName>
        <ecNumber evidence="4">2.1.1.-</ecNumber>
    </recommendedName>
</protein>
<dbReference type="InterPro" id="IPR004159">
    <property type="entry name" value="Put_SAM_MeTrfase"/>
</dbReference>
<evidence type="ECO:0000256" key="1">
    <source>
        <dbReference type="ARBA" id="ARBA00022603"/>
    </source>
</evidence>
<proteinExistence type="inferred from homology"/>
<dbReference type="PANTHER" id="PTHR10108:SF1103">
    <property type="entry name" value="METHYLTRANSFERASE PMT9-RELATED"/>
    <property type="match status" value="1"/>
</dbReference>
<dbReference type="GO" id="GO:0016020">
    <property type="term" value="C:membrane"/>
    <property type="evidence" value="ECO:0007669"/>
    <property type="project" value="UniProtKB-SubCell"/>
</dbReference>
<keyword evidence="3 4" id="KW-0325">Glycoprotein</keyword>
<keyword evidence="4" id="KW-0735">Signal-anchor</keyword>
<dbReference type="GO" id="GO:0005768">
    <property type="term" value="C:endosome"/>
    <property type="evidence" value="ECO:0007669"/>
    <property type="project" value="TreeGrafter"/>
</dbReference>
<organism evidence="5 6">
    <name type="scientific">Malus baccata</name>
    <name type="common">Siberian crab apple</name>
    <name type="synonym">Pyrus baccata</name>
    <dbReference type="NCBI Taxonomy" id="106549"/>
    <lineage>
        <taxon>Eukaryota</taxon>
        <taxon>Viridiplantae</taxon>
        <taxon>Streptophyta</taxon>
        <taxon>Embryophyta</taxon>
        <taxon>Tracheophyta</taxon>
        <taxon>Spermatophyta</taxon>
        <taxon>Magnoliopsida</taxon>
        <taxon>eudicotyledons</taxon>
        <taxon>Gunneridae</taxon>
        <taxon>Pentapetalae</taxon>
        <taxon>rosids</taxon>
        <taxon>fabids</taxon>
        <taxon>Rosales</taxon>
        <taxon>Rosaceae</taxon>
        <taxon>Amygdaloideae</taxon>
        <taxon>Maleae</taxon>
        <taxon>Malus</taxon>
    </lineage>
</organism>
<keyword evidence="2 4" id="KW-0808">Transferase</keyword>
<gene>
    <name evidence="5" type="ORF">C1H46_016277</name>
</gene>
<comment type="similarity">
    <text evidence="4">Belongs to the methyltransferase superfamily.</text>
</comment>
<keyword evidence="1 4" id="KW-0489">Methyltransferase</keyword>
<evidence type="ECO:0000313" key="6">
    <source>
        <dbReference type="Proteomes" id="UP000315295"/>
    </source>
</evidence>
<dbReference type="PANTHER" id="PTHR10108">
    <property type="entry name" value="SAM-DEPENDENT METHYLTRANSFERASE"/>
    <property type="match status" value="1"/>
</dbReference>
<dbReference type="Proteomes" id="UP000315295">
    <property type="component" value="Unassembled WGS sequence"/>
</dbReference>
<accession>A0A540MHC8</accession>
<reference evidence="5 6" key="1">
    <citation type="journal article" date="2019" name="G3 (Bethesda)">
        <title>Sequencing of a Wild Apple (Malus baccata) Genome Unravels the Differences Between Cultivated and Wild Apple Species Regarding Disease Resistance and Cold Tolerance.</title>
        <authorList>
            <person name="Chen X."/>
        </authorList>
    </citation>
    <scope>NUCLEOTIDE SEQUENCE [LARGE SCALE GENOMIC DNA]</scope>
    <source>
        <strain evidence="6">cv. Shandingzi</strain>
        <tissue evidence="5">Leaves</tissue>
    </source>
</reference>
<comment type="subcellular location">
    <subcellularLocation>
        <location evidence="4">Membrane</location>
        <topology evidence="4">Single-pass type II membrane protein</topology>
    </subcellularLocation>
</comment>
<name>A0A540MHC8_MALBA</name>
<dbReference type="GO" id="GO:0032259">
    <property type="term" value="P:methylation"/>
    <property type="evidence" value="ECO:0007669"/>
    <property type="project" value="UniProtKB-KW"/>
</dbReference>
<keyword evidence="6" id="KW-1185">Reference proteome</keyword>
<evidence type="ECO:0000256" key="2">
    <source>
        <dbReference type="ARBA" id="ARBA00022679"/>
    </source>
</evidence>
<dbReference type="STRING" id="106549.A0A540MHC8"/>
<dbReference type="Pfam" id="PF03141">
    <property type="entry name" value="Methyltransf_29"/>
    <property type="match status" value="1"/>
</dbReference>
<comment type="caution">
    <text evidence="5">The sequence shown here is derived from an EMBL/GenBank/DDBJ whole genome shotgun (WGS) entry which is preliminary data.</text>
</comment>
<dbReference type="AlphaFoldDB" id="A0A540MHC8"/>
<dbReference type="EC" id="2.1.1.-" evidence="4"/>
<evidence type="ECO:0000313" key="5">
    <source>
        <dbReference type="EMBL" id="TQD98155.1"/>
    </source>
</evidence>
<dbReference type="GO" id="GO:0005802">
    <property type="term" value="C:trans-Golgi network"/>
    <property type="evidence" value="ECO:0007669"/>
    <property type="project" value="TreeGrafter"/>
</dbReference>
<sequence>MHKEKGSGLAPWPQRLTAAPPRLEEIGVSPEEFQEDTSIWHFRVIEYWKQMKSVIQKNSIRNVMDMNSYLGGFATALNEKDVWVMNVAPVHVSARLKIIYDRGLIGTVHDWYAF</sequence>
<dbReference type="GO" id="GO:0008168">
    <property type="term" value="F:methyltransferase activity"/>
    <property type="evidence" value="ECO:0007669"/>
    <property type="project" value="UniProtKB-UniRule"/>
</dbReference>
<evidence type="ECO:0000256" key="4">
    <source>
        <dbReference type="RuleBase" id="RU366043"/>
    </source>
</evidence>
<evidence type="ECO:0000256" key="3">
    <source>
        <dbReference type="ARBA" id="ARBA00023180"/>
    </source>
</evidence>